<proteinExistence type="predicted"/>
<feature type="region of interest" description="Disordered" evidence="1">
    <location>
        <begin position="1"/>
        <end position="49"/>
    </location>
</feature>
<evidence type="ECO:0000313" key="3">
    <source>
        <dbReference type="Proteomes" id="UP000002805"/>
    </source>
</evidence>
<dbReference type="Proteomes" id="UP000002805">
    <property type="component" value="Chromosome"/>
</dbReference>
<organism evidence="2 3">
    <name type="scientific">Streptomyces pristinaespiralis (strain ATCC 25486 / DSM 40338 / CBS 914.69 / JCM 4507 / KCC S-0507 / NBRC 13074 / NRRL 2958 / 5647)</name>
    <dbReference type="NCBI Taxonomy" id="457429"/>
    <lineage>
        <taxon>Bacteria</taxon>
        <taxon>Bacillati</taxon>
        <taxon>Actinomycetota</taxon>
        <taxon>Actinomycetes</taxon>
        <taxon>Kitasatosporales</taxon>
        <taxon>Streptomycetaceae</taxon>
        <taxon>Streptomyces</taxon>
    </lineage>
</organism>
<dbReference type="HOGENOM" id="CLU_3141319_0_0_11"/>
<name>D6X6W5_STRE2</name>
<reference evidence="3" key="2">
    <citation type="submission" date="2009-10" db="EMBL/GenBank/DDBJ databases">
        <title>The genome sequence of Streptomyces pristinaespiralis strain ATCC 25486.</title>
        <authorList>
            <consortium name="The Broad Institute Genome Sequencing Platform"/>
            <consortium name="Broad Institute Microbial Sequencing Center"/>
            <person name="Fischbach M."/>
            <person name="Godfrey P."/>
            <person name="Ward D."/>
            <person name="Young S."/>
            <person name="Zeng Q."/>
            <person name="Koehrsen M."/>
            <person name="Alvarado L."/>
            <person name="Berlin A.M."/>
            <person name="Bochicchio J."/>
            <person name="Borenstein D."/>
            <person name="Chapman S.B."/>
            <person name="Chen Z."/>
            <person name="Engels R."/>
            <person name="Freedman E."/>
            <person name="Gellesch M."/>
            <person name="Goldberg J."/>
            <person name="Griggs A."/>
            <person name="Gujja S."/>
            <person name="Heilman E.R."/>
            <person name="Heiman D.I."/>
            <person name="Hepburn T.A."/>
            <person name="Howarth C."/>
            <person name="Jen D."/>
            <person name="Larson L."/>
            <person name="Lewis B."/>
            <person name="Mehta T."/>
            <person name="Park D."/>
            <person name="Pearson M."/>
            <person name="Richards J."/>
            <person name="Roberts A."/>
            <person name="Saif S."/>
            <person name="Shea T.D."/>
            <person name="Shenoy N."/>
            <person name="Sisk P."/>
            <person name="Stolte C."/>
            <person name="Sykes S.N."/>
            <person name="Thomson T."/>
            <person name="Walk T."/>
            <person name="White J."/>
            <person name="Yandava C."/>
            <person name="Straight P."/>
            <person name="Clardy J."/>
            <person name="Hung D."/>
            <person name="Kolter R."/>
            <person name="Mekalanos J."/>
            <person name="Walker S."/>
            <person name="Walsh C.T."/>
            <person name="Wieland-Brown L.C."/>
            <person name="Haas B."/>
            <person name="Nusbaum C."/>
            <person name="Birren B."/>
        </authorList>
    </citation>
    <scope>NUCLEOTIDE SEQUENCE [LARGE SCALE GENOMIC DNA]</scope>
    <source>
        <strain evidence="3">ATCC 25486 / DSM 40338 / CBS 914.69 / JCM 4507 / NBRC 13074 / NRRL 2958 / 5647</strain>
    </source>
</reference>
<dbReference type="EMBL" id="CM000950">
    <property type="protein sequence ID" value="EFH30624.1"/>
    <property type="molecule type" value="Genomic_DNA"/>
</dbReference>
<evidence type="ECO:0000256" key="1">
    <source>
        <dbReference type="SAM" id="MobiDB-lite"/>
    </source>
</evidence>
<evidence type="ECO:0000313" key="2">
    <source>
        <dbReference type="EMBL" id="EFH30624.1"/>
    </source>
</evidence>
<reference evidence="3" key="1">
    <citation type="submission" date="2008-02" db="EMBL/GenBank/DDBJ databases">
        <authorList>
            <consortium name="The Broad Institute Genome Sequencing Platform"/>
            <person name="Fischbach M."/>
            <person name="Ward D."/>
            <person name="Young S."/>
            <person name="Jaffe D."/>
            <person name="Gnerre S."/>
            <person name="Berlin A."/>
            <person name="Heiman D."/>
            <person name="Hepburn T."/>
            <person name="Sykes S."/>
            <person name="Alvarado L."/>
            <person name="Kodira C.D."/>
            <person name="Straight P."/>
            <person name="Clardy J."/>
            <person name="Hung D."/>
            <person name="Kolter R."/>
            <person name="Mekalanos J."/>
            <person name="Walker S."/>
            <person name="Walsh C.T."/>
            <person name="Lander E."/>
            <person name="Galagan J."/>
            <person name="Nusbaum C."/>
            <person name="Birren B."/>
        </authorList>
    </citation>
    <scope>NUCLEOTIDE SEQUENCE [LARGE SCALE GENOMIC DNA]</scope>
    <source>
        <strain evidence="3">ATCC 25486 / DSM 40338 / CBS 914.69 / JCM 4507 / NBRC 13074 / NRRL 2958 / 5647</strain>
    </source>
</reference>
<protein>
    <submittedName>
        <fullName evidence="2">Predicted protein</fullName>
    </submittedName>
</protein>
<dbReference type="AlphaFoldDB" id="D6X6W5"/>
<feature type="compositionally biased region" description="Basic and acidic residues" evidence="1">
    <location>
        <begin position="18"/>
        <end position="29"/>
    </location>
</feature>
<gene>
    <name evidence="2" type="ORF">SSDG_05835</name>
</gene>
<accession>D6X6W5</accession>
<sequence>MANCSHGACGHTLINTGSRRENTRWEQRRGAVRPAGDGPSGGRPEPITS</sequence>
<keyword evidence="3" id="KW-1185">Reference proteome</keyword>